<evidence type="ECO:0000256" key="1">
    <source>
        <dbReference type="SAM" id="MobiDB-lite"/>
    </source>
</evidence>
<dbReference type="OrthoDB" id="2269034at2759"/>
<dbReference type="InterPro" id="IPR032675">
    <property type="entry name" value="LRR_dom_sf"/>
</dbReference>
<dbReference type="EMBL" id="KN824287">
    <property type="protein sequence ID" value="KIM29781.1"/>
    <property type="molecule type" value="Genomic_DNA"/>
</dbReference>
<dbReference type="STRING" id="933852.A0A0C3BE83"/>
<evidence type="ECO:0000313" key="2">
    <source>
        <dbReference type="EMBL" id="KIM29781.1"/>
    </source>
</evidence>
<dbReference type="HOGENOM" id="CLU_647514_0_0_1"/>
<feature type="compositionally biased region" description="Basic and acidic residues" evidence="1">
    <location>
        <begin position="8"/>
        <end position="18"/>
    </location>
</feature>
<dbReference type="AlphaFoldDB" id="A0A0C3BE83"/>
<protein>
    <recommendedName>
        <fullName evidence="4">F-box domain-containing protein</fullName>
    </recommendedName>
</protein>
<reference evidence="3" key="2">
    <citation type="submission" date="2015-01" db="EMBL/GenBank/DDBJ databases">
        <title>Evolutionary Origins and Diversification of the Mycorrhizal Mutualists.</title>
        <authorList>
            <consortium name="DOE Joint Genome Institute"/>
            <consortium name="Mycorrhizal Genomics Consortium"/>
            <person name="Kohler A."/>
            <person name="Kuo A."/>
            <person name="Nagy L.G."/>
            <person name="Floudas D."/>
            <person name="Copeland A."/>
            <person name="Barry K.W."/>
            <person name="Cichocki N."/>
            <person name="Veneault-Fourrey C."/>
            <person name="LaButti K."/>
            <person name="Lindquist E.A."/>
            <person name="Lipzen A."/>
            <person name="Lundell T."/>
            <person name="Morin E."/>
            <person name="Murat C."/>
            <person name="Riley R."/>
            <person name="Ohm R."/>
            <person name="Sun H."/>
            <person name="Tunlid A."/>
            <person name="Henrissat B."/>
            <person name="Grigoriev I.V."/>
            <person name="Hibbett D.S."/>
            <person name="Martin F."/>
        </authorList>
    </citation>
    <scope>NUCLEOTIDE SEQUENCE [LARGE SCALE GENOMIC DNA]</scope>
    <source>
        <strain evidence="3">MAFF 305830</strain>
    </source>
</reference>
<reference evidence="2 3" key="1">
    <citation type="submission" date="2014-04" db="EMBL/GenBank/DDBJ databases">
        <authorList>
            <consortium name="DOE Joint Genome Institute"/>
            <person name="Kuo A."/>
            <person name="Zuccaro A."/>
            <person name="Kohler A."/>
            <person name="Nagy L.G."/>
            <person name="Floudas D."/>
            <person name="Copeland A."/>
            <person name="Barry K.W."/>
            <person name="Cichocki N."/>
            <person name="Veneault-Fourrey C."/>
            <person name="LaButti K."/>
            <person name="Lindquist E.A."/>
            <person name="Lipzen A."/>
            <person name="Lundell T."/>
            <person name="Morin E."/>
            <person name="Murat C."/>
            <person name="Sun H."/>
            <person name="Tunlid A."/>
            <person name="Henrissat B."/>
            <person name="Grigoriev I.V."/>
            <person name="Hibbett D.S."/>
            <person name="Martin F."/>
            <person name="Nordberg H.P."/>
            <person name="Cantor M.N."/>
            <person name="Hua S.X."/>
        </authorList>
    </citation>
    <scope>NUCLEOTIDE SEQUENCE [LARGE SCALE GENOMIC DNA]</scope>
    <source>
        <strain evidence="2 3">MAFF 305830</strain>
    </source>
</reference>
<evidence type="ECO:0000313" key="3">
    <source>
        <dbReference type="Proteomes" id="UP000054097"/>
    </source>
</evidence>
<keyword evidence="3" id="KW-1185">Reference proteome</keyword>
<gene>
    <name evidence="2" type="ORF">M408DRAFT_22647</name>
</gene>
<dbReference type="Proteomes" id="UP000054097">
    <property type="component" value="Unassembled WGS sequence"/>
</dbReference>
<accession>A0A0C3BE83</accession>
<sequence>MATAGEPDSQRIKAHTETDNYSTRSEESNLIEPSSYSAQSYIQACPIELLNEIFLHFLTNEACKVTSLLTICKSWYHIIVYSPIFWTKIRLSISKGNIKGEPSQLCFPMRHLRLYLNRSKNMPLDIHINWATVQLRDAFNQDECKTFLDLLRQTIHRWRFFEFILPVHYDLSREVCKIFQGSAPNLVELHLRNFEYRATQSILWSDLPKMKVMTLDSGYAMKEMVTLTSFPALTALNIDLHGFEMHMPELARNWAIDLSSIRSLISLDIRNTRSMLPLHRPANAISLPLLQRLGIWNVNEIRHVPFDLPALQSLTFDCTIGTELRVDFAQVNPVEVILRLRREEEFNRLVYGVGKMAFLKAVILQYRDARNIVFQEWMEDTLVDALSEMKLDGTMPIGLTVYIVGDKTGRRALQLWDAGVNEGS</sequence>
<name>A0A0C3BE83_SERVB</name>
<dbReference type="Gene3D" id="3.80.10.10">
    <property type="entry name" value="Ribonuclease Inhibitor"/>
    <property type="match status" value="1"/>
</dbReference>
<proteinExistence type="predicted"/>
<organism evidence="2 3">
    <name type="scientific">Serendipita vermifera MAFF 305830</name>
    <dbReference type="NCBI Taxonomy" id="933852"/>
    <lineage>
        <taxon>Eukaryota</taxon>
        <taxon>Fungi</taxon>
        <taxon>Dikarya</taxon>
        <taxon>Basidiomycota</taxon>
        <taxon>Agaricomycotina</taxon>
        <taxon>Agaricomycetes</taxon>
        <taxon>Sebacinales</taxon>
        <taxon>Serendipitaceae</taxon>
        <taxon>Serendipita</taxon>
    </lineage>
</organism>
<evidence type="ECO:0008006" key="4">
    <source>
        <dbReference type="Google" id="ProtNLM"/>
    </source>
</evidence>
<feature type="region of interest" description="Disordered" evidence="1">
    <location>
        <begin position="1"/>
        <end position="29"/>
    </location>
</feature>
<dbReference type="SUPFAM" id="SSF52047">
    <property type="entry name" value="RNI-like"/>
    <property type="match status" value="1"/>
</dbReference>